<accession>A0ABV6LRW2</accession>
<dbReference type="SMART" id="SM00872">
    <property type="entry name" value="Alpha-mann_mid"/>
    <property type="match status" value="1"/>
</dbReference>
<dbReference type="Gene3D" id="2.70.98.30">
    <property type="entry name" value="Golgi alpha-mannosidase II, domain 4"/>
    <property type="match status" value="1"/>
</dbReference>
<comment type="similarity">
    <text evidence="1">Belongs to the glycosyl hydrolase 38 family.</text>
</comment>
<evidence type="ECO:0000256" key="2">
    <source>
        <dbReference type="ARBA" id="ARBA00022723"/>
    </source>
</evidence>
<dbReference type="InterPro" id="IPR015341">
    <property type="entry name" value="Glyco_hydro_38_cen"/>
</dbReference>
<keyword evidence="2" id="KW-0479">Metal-binding</keyword>
<organism evidence="6 7">
    <name type="scientific">Pontibacillus salicampi</name>
    <dbReference type="NCBI Taxonomy" id="1449801"/>
    <lineage>
        <taxon>Bacteria</taxon>
        <taxon>Bacillati</taxon>
        <taxon>Bacillota</taxon>
        <taxon>Bacilli</taxon>
        <taxon>Bacillales</taxon>
        <taxon>Bacillaceae</taxon>
        <taxon>Pontibacillus</taxon>
    </lineage>
</organism>
<dbReference type="InterPro" id="IPR037094">
    <property type="entry name" value="Glyco_hydro_38_cen_sf"/>
</dbReference>
<protein>
    <submittedName>
        <fullName evidence="6">Glycoside hydrolase family 38 C-terminal domain-containing protein</fullName>
    </submittedName>
</protein>
<dbReference type="Gene3D" id="1.20.1270.50">
    <property type="entry name" value="Glycoside hydrolase family 38, central domain"/>
    <property type="match status" value="1"/>
</dbReference>
<comment type="caution">
    <text evidence="6">The sequence shown here is derived from an EMBL/GenBank/DDBJ whole genome shotgun (WGS) entry which is preliminary data.</text>
</comment>
<gene>
    <name evidence="6" type="ORF">ACFFGV_15815</name>
</gene>
<dbReference type="InterPro" id="IPR000602">
    <property type="entry name" value="Glyco_hydro_38_N"/>
</dbReference>
<dbReference type="InterPro" id="IPR011330">
    <property type="entry name" value="Glyco_hydro/deAcase_b/a-brl"/>
</dbReference>
<proteinExistence type="inferred from homology"/>
<keyword evidence="4" id="KW-0326">Glycosidase</keyword>
<dbReference type="EMBL" id="JBHLTP010000013">
    <property type="protein sequence ID" value="MFC0525047.1"/>
    <property type="molecule type" value="Genomic_DNA"/>
</dbReference>
<evidence type="ECO:0000256" key="1">
    <source>
        <dbReference type="ARBA" id="ARBA00009792"/>
    </source>
</evidence>
<dbReference type="Gene3D" id="3.20.110.10">
    <property type="entry name" value="Glycoside hydrolase 38, N terminal domain"/>
    <property type="match status" value="1"/>
</dbReference>
<evidence type="ECO:0000259" key="5">
    <source>
        <dbReference type="SMART" id="SM00872"/>
    </source>
</evidence>
<dbReference type="InterPro" id="IPR027291">
    <property type="entry name" value="Glyco_hydro_38_N_sf"/>
</dbReference>
<dbReference type="InterPro" id="IPR041147">
    <property type="entry name" value="GH38_C"/>
</dbReference>
<evidence type="ECO:0000313" key="6">
    <source>
        <dbReference type="EMBL" id="MFC0525047.1"/>
    </source>
</evidence>
<dbReference type="Pfam" id="PF07748">
    <property type="entry name" value="Glyco_hydro_38C"/>
    <property type="match status" value="1"/>
</dbReference>
<dbReference type="Pfam" id="PF09261">
    <property type="entry name" value="Alpha-mann_mid"/>
    <property type="match status" value="1"/>
</dbReference>
<dbReference type="GO" id="GO:0016787">
    <property type="term" value="F:hydrolase activity"/>
    <property type="evidence" value="ECO:0007669"/>
    <property type="project" value="UniProtKB-KW"/>
</dbReference>
<keyword evidence="7" id="KW-1185">Reference proteome</keyword>
<dbReference type="SUPFAM" id="SSF74650">
    <property type="entry name" value="Galactose mutarotase-like"/>
    <property type="match status" value="1"/>
</dbReference>
<dbReference type="SUPFAM" id="SSF88713">
    <property type="entry name" value="Glycoside hydrolase/deacetylase"/>
    <property type="match status" value="1"/>
</dbReference>
<dbReference type="Proteomes" id="UP001589836">
    <property type="component" value="Unassembled WGS sequence"/>
</dbReference>
<dbReference type="CDD" id="cd10815">
    <property type="entry name" value="GH38N_AMII_EcMngB_like"/>
    <property type="match status" value="1"/>
</dbReference>
<evidence type="ECO:0000256" key="3">
    <source>
        <dbReference type="ARBA" id="ARBA00022801"/>
    </source>
</evidence>
<evidence type="ECO:0000313" key="7">
    <source>
        <dbReference type="Proteomes" id="UP001589836"/>
    </source>
</evidence>
<keyword evidence="3 6" id="KW-0378">Hydrolase</keyword>
<dbReference type="SUPFAM" id="SSF88688">
    <property type="entry name" value="Families 57/38 glycoside transferase middle domain"/>
    <property type="match status" value="1"/>
</dbReference>
<dbReference type="PANTHER" id="PTHR46017">
    <property type="entry name" value="ALPHA-MANNOSIDASE 2C1"/>
    <property type="match status" value="1"/>
</dbReference>
<dbReference type="PANTHER" id="PTHR46017:SF2">
    <property type="entry name" value="MANNOSYLGLYCERATE HYDROLASE"/>
    <property type="match status" value="1"/>
</dbReference>
<dbReference type="Pfam" id="PF01074">
    <property type="entry name" value="Glyco_hydro_38N"/>
    <property type="match status" value="1"/>
</dbReference>
<dbReference type="InterPro" id="IPR028995">
    <property type="entry name" value="Glyco_hydro_57/38_cen_sf"/>
</dbReference>
<evidence type="ECO:0000256" key="4">
    <source>
        <dbReference type="ARBA" id="ARBA00023295"/>
    </source>
</evidence>
<sequence>MTKKTVHIVPHSHWDREWYFTIEDSNILLIENMDYLIHLLEENPHYYSYVMDGQMSVVEEYLRIRPDNRERLKNLITNKRIFVGPWYTQTDSLLVHKEAVIRNLLYGSRMAEDMGHNMNIGYLPDIFGQNAYLPSMFKGFGLGYSILQRGVYSEQLDNDLHFMWKSPDGESIPTNLMLFGYGPGKFLSADPTYYEEKLQPIVEKLENYNKHTDQILLPSGGDQVLVRDHFPSTIQQLNQQDEDRDYILSDYEHFMEQAWSEEPFDTVIEGELTATEHSRIHQTIRSQRYDIKQLNTNVEHKLLHLLEPIAVMASTLGFRYPQEWLDTMWKDLFDVHAHDSIGGCNSDDTNSDIMIRLRKIDRKADGLLNIIKKQVTQAVANELGEEQILVLFNTMPQVWDGQLTTTIFTKDPAFTITTIKGEPLDSTVLDQEYISGGKKIVVTADGEQEVEIPGYYRSEMLVTVTDMPALGYAAYLIQEGVSSSYRLAAATETVISNSFLQLEWTDKGTISLTNQSTGSTIENLLCFEERADAGDSYDFSPLPGDSPIYLEDGALIDVQRSPEVEKLTVSHTTAVPHTLEERQKQQATTPCTIITTFELRKTENFVRVHHEVTNQAKDHRLRVLLQSPGTPPTTSFADQGFSLVEHAVNNPHLSEWKERGHKEAPVSIHPLESIAGIESDKGTFTVMTKGMKEYEVLDTGQMAFTLFRSVGLLGRDNLTWRPGRASGINNKVVYTPDAQMQQCMTFDYAISFDSSSASPTVLFNRLYQFNEHNASYQKQSLNSFEERLDRFEIPYPVETLNAQYSLLQVHTTSLLSVCKQSYDQDGIILRWFNPLHEPATLSLSNYNQSISVTNLNEKVKEKVDRVTIPPKGYQTIKL</sequence>
<dbReference type="InterPro" id="IPR011013">
    <property type="entry name" value="Gal_mutarotase_sf_dom"/>
</dbReference>
<feature type="domain" description="Glycoside hydrolase family 38 central" evidence="5">
    <location>
        <begin position="287"/>
        <end position="357"/>
    </location>
</feature>
<name>A0ABV6LRW2_9BACI</name>
<dbReference type="InterPro" id="IPR011682">
    <property type="entry name" value="Glyco_hydro_38_C"/>
</dbReference>
<reference evidence="6 7" key="1">
    <citation type="submission" date="2024-09" db="EMBL/GenBank/DDBJ databases">
        <authorList>
            <person name="Sun Q."/>
            <person name="Mori K."/>
        </authorList>
    </citation>
    <scope>NUCLEOTIDE SEQUENCE [LARGE SCALE GENOMIC DNA]</scope>
    <source>
        <strain evidence="6 7">NCAIM B.02529</strain>
    </source>
</reference>
<dbReference type="Pfam" id="PF17677">
    <property type="entry name" value="Glyco_hydro38C2"/>
    <property type="match status" value="1"/>
</dbReference>
<dbReference type="RefSeq" id="WP_377349797.1">
    <property type="nucleotide sequence ID" value="NZ_JBHLTP010000013.1"/>
</dbReference>